<evidence type="ECO:0008006" key="3">
    <source>
        <dbReference type="Google" id="ProtNLM"/>
    </source>
</evidence>
<proteinExistence type="predicted"/>
<organism evidence="1 2">
    <name type="scientific">Sphingomonas panacis</name>
    <dbReference type="NCBI Taxonomy" id="1560345"/>
    <lineage>
        <taxon>Bacteria</taxon>
        <taxon>Pseudomonadati</taxon>
        <taxon>Pseudomonadota</taxon>
        <taxon>Alphaproteobacteria</taxon>
        <taxon>Sphingomonadales</taxon>
        <taxon>Sphingomonadaceae</taxon>
        <taxon>Sphingomonas</taxon>
    </lineage>
</organism>
<evidence type="ECO:0000313" key="1">
    <source>
        <dbReference type="EMBL" id="AOH85631.1"/>
    </source>
</evidence>
<dbReference type="KEGG" id="span:AWL63_18490"/>
<dbReference type="AlphaFoldDB" id="A0A1B3ZDY1"/>
<sequence length="147" mass="16107">MELDIYAGVRRKLGGFDITLTAYGFVYPGGKRVNTYDFEALIIRDFGVGSSETLIAVAPGQANSRRTNLYIAETIAIPVWHDGPAARAHLGWEDGMVHSKWDMSFGVIQNFDAFQLSLMYVVTNYAGHDQASTNGQAGLVGSVRVKF</sequence>
<dbReference type="InterPro" id="IPR010239">
    <property type="entry name" value="CHP02001"/>
</dbReference>
<accession>A0A1B3ZDY1</accession>
<gene>
    <name evidence="1" type="ORF">AWL63_18490</name>
</gene>
<evidence type="ECO:0000313" key="2">
    <source>
        <dbReference type="Proteomes" id="UP000094256"/>
    </source>
</evidence>
<dbReference type="EMBL" id="CP014168">
    <property type="protein sequence ID" value="AOH85631.1"/>
    <property type="molecule type" value="Genomic_DNA"/>
</dbReference>
<keyword evidence="2" id="KW-1185">Reference proteome</keyword>
<name>A0A1B3ZDY1_9SPHN</name>
<dbReference type="Proteomes" id="UP000094256">
    <property type="component" value="Chromosome"/>
</dbReference>
<reference evidence="1 2" key="1">
    <citation type="submission" date="2016-01" db="EMBL/GenBank/DDBJ databases">
        <title>Complete genome and mega plasmid sequence of Sphingomonas panacis DCY99 elicits systemic resistance in rice to Xanthomonas oryzae.</title>
        <authorList>
            <person name="Kim Y.J."/>
            <person name="Yang D.C."/>
            <person name="Sing P."/>
        </authorList>
    </citation>
    <scope>NUCLEOTIDE SEQUENCE [LARGE SCALE GENOMIC DNA]</scope>
    <source>
        <strain evidence="1 2">DCY99</strain>
    </source>
</reference>
<protein>
    <recommendedName>
        <fullName evidence="3">Porin domain-containing protein</fullName>
    </recommendedName>
</protein>
<dbReference type="Pfam" id="PF09694">
    <property type="entry name" value="Gcw_chp"/>
    <property type="match status" value="1"/>
</dbReference>